<accession>A0A7Y8EI65</accession>
<dbReference type="RefSeq" id="WP_177078846.1">
    <property type="nucleotide sequence ID" value="NZ_JACARG010000040.1"/>
</dbReference>
<name>A0A7Y8EI65_9PSED</name>
<protein>
    <submittedName>
        <fullName evidence="2">Uncharacterized protein</fullName>
    </submittedName>
</protein>
<organism evidence="2 3">
    <name type="scientific">Pseudomonas yamanorum</name>
    <dbReference type="NCBI Taxonomy" id="515393"/>
    <lineage>
        <taxon>Bacteria</taxon>
        <taxon>Pseudomonadati</taxon>
        <taxon>Pseudomonadota</taxon>
        <taxon>Gammaproteobacteria</taxon>
        <taxon>Pseudomonadales</taxon>
        <taxon>Pseudomonadaceae</taxon>
        <taxon>Pseudomonas</taxon>
    </lineage>
</organism>
<reference evidence="2 3" key="1">
    <citation type="submission" date="2020-04" db="EMBL/GenBank/DDBJ databases">
        <title>Molecular characterization of pseudomonads from Agaricus bisporus reveal novel blotch 2 pathogens in Western Europe.</title>
        <authorList>
            <person name="Taparia T."/>
            <person name="Krijger M."/>
            <person name="Haynes E."/>
            <person name="Elpinstone J.G."/>
            <person name="Noble R."/>
            <person name="Van Der Wolf J."/>
        </authorList>
    </citation>
    <scope>NUCLEOTIDE SEQUENCE [LARGE SCALE GENOMIC DNA]</scope>
    <source>
        <strain evidence="2 3">IPO3782</strain>
    </source>
</reference>
<gene>
    <name evidence="2" type="ORF">HX822_19185</name>
</gene>
<feature type="region of interest" description="Disordered" evidence="1">
    <location>
        <begin position="19"/>
        <end position="69"/>
    </location>
</feature>
<dbReference type="Proteomes" id="UP000531950">
    <property type="component" value="Unassembled WGS sequence"/>
</dbReference>
<feature type="compositionally biased region" description="Basic and acidic residues" evidence="1">
    <location>
        <begin position="57"/>
        <end position="68"/>
    </location>
</feature>
<sequence length="300" mass="32461">MSPKVWELSSFSEAAMASVQPTSMLPDPPLSQPRRGSTAPTFDLHALSEGRAGMSSEAERDLTGHEDPVWELSSFSEAAMASEQPTWMLPDPPLSQPRRGSTAPTFDLHALSEGRAGMSPKTQRDLISHEDPVWELSSFSEAAMASVQPTWMLPDPPLSQPRRGSTAPTFDLHAVSECGVGTSSKAERDLTGHEYPVWELSSFSEAAMASVQPTLMLPDPPLSQPRRGSTAPTFDLHALSECGAGMSPKTQRDLISHEDPVWELSSFSEAAMASVQPTSIFNLHALSECGVGMTMEKKNR</sequence>
<dbReference type="EMBL" id="JACARG010000040">
    <property type="protein sequence ID" value="NWE15074.1"/>
    <property type="molecule type" value="Genomic_DNA"/>
</dbReference>
<dbReference type="AlphaFoldDB" id="A0A7Y8EI65"/>
<evidence type="ECO:0000313" key="2">
    <source>
        <dbReference type="EMBL" id="NWE15074.1"/>
    </source>
</evidence>
<proteinExistence type="predicted"/>
<evidence type="ECO:0000313" key="3">
    <source>
        <dbReference type="Proteomes" id="UP000531950"/>
    </source>
</evidence>
<comment type="caution">
    <text evidence="2">The sequence shown here is derived from an EMBL/GenBank/DDBJ whole genome shotgun (WGS) entry which is preliminary data.</text>
</comment>
<evidence type="ECO:0000256" key="1">
    <source>
        <dbReference type="SAM" id="MobiDB-lite"/>
    </source>
</evidence>